<evidence type="ECO:0000256" key="1">
    <source>
        <dbReference type="ARBA" id="ARBA00004651"/>
    </source>
</evidence>
<keyword evidence="11" id="KW-1185">Reference proteome</keyword>
<feature type="region of interest" description="Disordered" evidence="9">
    <location>
        <begin position="278"/>
        <end position="297"/>
    </location>
</feature>
<feature type="transmembrane region" description="Helical" evidence="8">
    <location>
        <begin position="135"/>
        <end position="157"/>
    </location>
</feature>
<evidence type="ECO:0000313" key="10">
    <source>
        <dbReference type="EMBL" id="MDI3403330.1"/>
    </source>
</evidence>
<evidence type="ECO:0000256" key="8">
    <source>
        <dbReference type="RuleBase" id="RU365092"/>
    </source>
</evidence>
<comment type="subcellular location">
    <subcellularLocation>
        <location evidence="1 8">Cell membrane</location>
        <topology evidence="1 8">Multi-pass membrane protein</topology>
    </subcellularLocation>
</comment>
<evidence type="ECO:0000256" key="6">
    <source>
        <dbReference type="ARBA" id="ARBA00022989"/>
    </source>
</evidence>
<keyword evidence="3 8" id="KW-0813">Transport</keyword>
<proteinExistence type="inferred from homology"/>
<feature type="transmembrane region" description="Helical" evidence="8">
    <location>
        <begin position="521"/>
        <end position="541"/>
    </location>
</feature>
<feature type="transmembrane region" description="Helical" evidence="8">
    <location>
        <begin position="204"/>
        <end position="224"/>
    </location>
</feature>
<feature type="transmembrane region" description="Helical" evidence="8">
    <location>
        <begin position="51"/>
        <end position="71"/>
    </location>
</feature>
<evidence type="ECO:0000256" key="9">
    <source>
        <dbReference type="SAM" id="MobiDB-lite"/>
    </source>
</evidence>
<keyword evidence="6 8" id="KW-1133">Transmembrane helix</keyword>
<gene>
    <name evidence="10" type="ORF">QIS96_05765</name>
</gene>
<name>A0ABT6S5G7_9ACTN</name>
<dbReference type="EMBL" id="JASCIQ010000004">
    <property type="protein sequence ID" value="MDI3403330.1"/>
    <property type="molecule type" value="Genomic_DNA"/>
</dbReference>
<feature type="transmembrane region" description="Helical" evidence="8">
    <location>
        <begin position="109"/>
        <end position="128"/>
    </location>
</feature>
<protein>
    <recommendedName>
        <fullName evidence="8">L-lactate permease</fullName>
    </recommendedName>
</protein>
<sequence length="542" mass="55947">MPLGLLLFLMLFRRWGAAEAGVVGWMVTALIALTVFKLPVDAIGLKSVKGFFESITIIYIILAAILIYDVAKEANAFEPLQRGMTRIFAHPLLQIMAIGWVFGGFLQGITGFGVPVAVCAPLLIGIGVRPAYAVAVALIGQAWNNTFGTLGAAWLGLEQVTKLSPGQTATTAGQTALLISVVVVAGGFVISWMYGGFRGLREGFVAVLAISLAQGGVTIALARWNPTLNGFAAGLAALLVVAGLARLPMYRRPSRVTNSRVLEPVRPQADAVAAAPRAAETVSGGGRRPTPAPAAAPGGAMPMSLSAAFIPYGTLLVVTCVVLLIGPLNEVLSRPSVGLSFPSTSTGLGVVTEGSTQRFEFATHAGTLLLVTAVISYVVYRKHGHLDRGTWRRVLSSTVEKSVAPTIAVITLVGMAEVMQASGQAAVLATQVAVWTGGIYLLLAPMVGLFGTFITGSNMSSNLLFGNFQQATAQAGGLSSAAVLSAQTAGAATASAIAPSKILLGTTTAAIAGQEGKVLRLLLPFAVGVTLVVGLITTFLLN</sequence>
<dbReference type="InterPro" id="IPR003804">
    <property type="entry name" value="Lactate_perm"/>
</dbReference>
<comment type="caution">
    <text evidence="10">The sequence shown here is derived from an EMBL/GenBank/DDBJ whole genome shotgun (WGS) entry which is preliminary data.</text>
</comment>
<feature type="transmembrane region" description="Helical" evidence="8">
    <location>
        <begin position="309"/>
        <end position="328"/>
    </location>
</feature>
<comment type="caution">
    <text evidence="8">Lacks conserved residue(s) required for the propagation of feature annotation.</text>
</comment>
<evidence type="ECO:0000256" key="4">
    <source>
        <dbReference type="ARBA" id="ARBA00022475"/>
    </source>
</evidence>
<organism evidence="10 11">
    <name type="scientific">Streptomyces cavernicola</name>
    <dbReference type="NCBI Taxonomy" id="3043613"/>
    <lineage>
        <taxon>Bacteria</taxon>
        <taxon>Bacillati</taxon>
        <taxon>Actinomycetota</taxon>
        <taxon>Actinomycetes</taxon>
        <taxon>Kitasatosporales</taxon>
        <taxon>Streptomycetaceae</taxon>
        <taxon>Streptomyces</taxon>
    </lineage>
</organism>
<comment type="function">
    <text evidence="8">Uptake of L-lactate across the membrane. Can also transport D-lactate and glycolate.</text>
</comment>
<evidence type="ECO:0000256" key="2">
    <source>
        <dbReference type="ARBA" id="ARBA00010100"/>
    </source>
</evidence>
<dbReference type="Proteomes" id="UP001223978">
    <property type="component" value="Unassembled WGS sequence"/>
</dbReference>
<dbReference type="RefSeq" id="WP_282541273.1">
    <property type="nucleotide sequence ID" value="NZ_JASCIQ010000004.1"/>
</dbReference>
<keyword evidence="4 8" id="KW-1003">Cell membrane</keyword>
<keyword evidence="5 8" id="KW-0812">Transmembrane</keyword>
<comment type="similarity">
    <text evidence="2 8">Belongs to the lactate permease family.</text>
</comment>
<feature type="transmembrane region" description="Helical" evidence="8">
    <location>
        <begin position="432"/>
        <end position="454"/>
    </location>
</feature>
<evidence type="ECO:0000256" key="7">
    <source>
        <dbReference type="ARBA" id="ARBA00023136"/>
    </source>
</evidence>
<evidence type="ECO:0000256" key="5">
    <source>
        <dbReference type="ARBA" id="ARBA00022692"/>
    </source>
</evidence>
<reference evidence="10 11" key="1">
    <citation type="submission" date="2023-05" db="EMBL/GenBank/DDBJ databases">
        <title>Draft genome sequence of Streptomyces sp. B-S-A6 isolated from a cave soil in Thailand.</title>
        <authorList>
            <person name="Chamroensaksri N."/>
            <person name="Muangham S."/>
        </authorList>
    </citation>
    <scope>NUCLEOTIDE SEQUENCE [LARGE SCALE GENOMIC DNA]</scope>
    <source>
        <strain evidence="10 11">B-S-A6</strain>
    </source>
</reference>
<dbReference type="PANTHER" id="PTHR30003:SF2">
    <property type="entry name" value="L-LACTATE PERMEASE"/>
    <property type="match status" value="1"/>
</dbReference>
<accession>A0ABT6S5G7</accession>
<dbReference type="Pfam" id="PF02652">
    <property type="entry name" value="Lactate_perm"/>
    <property type="match status" value="2"/>
</dbReference>
<feature type="transmembrane region" description="Helical" evidence="8">
    <location>
        <begin position="361"/>
        <end position="380"/>
    </location>
</feature>
<evidence type="ECO:0000313" key="11">
    <source>
        <dbReference type="Proteomes" id="UP001223978"/>
    </source>
</evidence>
<dbReference type="PANTHER" id="PTHR30003">
    <property type="entry name" value="L-LACTATE PERMEASE"/>
    <property type="match status" value="1"/>
</dbReference>
<keyword evidence="7 8" id="KW-0472">Membrane</keyword>
<feature type="transmembrane region" description="Helical" evidence="8">
    <location>
        <begin position="177"/>
        <end position="197"/>
    </location>
</feature>
<evidence type="ECO:0000256" key="3">
    <source>
        <dbReference type="ARBA" id="ARBA00022448"/>
    </source>
</evidence>
<feature type="transmembrane region" description="Helical" evidence="8">
    <location>
        <begin position="230"/>
        <end position="250"/>
    </location>
</feature>